<proteinExistence type="predicted"/>
<keyword evidence="1" id="KW-1133">Transmembrane helix</keyword>
<evidence type="ECO:0000313" key="2">
    <source>
        <dbReference type="EMBL" id="GAW95532.1"/>
    </source>
</evidence>
<keyword evidence="3" id="KW-1185">Reference proteome</keyword>
<evidence type="ECO:0000313" key="3">
    <source>
        <dbReference type="Proteomes" id="UP000197068"/>
    </source>
</evidence>
<dbReference type="Proteomes" id="UP000197068">
    <property type="component" value="Unassembled WGS sequence"/>
</dbReference>
<keyword evidence="1" id="KW-0472">Membrane</keyword>
<organism evidence="2 3">
    <name type="scientific">Colwellia marinimaniae</name>
    <dbReference type="NCBI Taxonomy" id="1513592"/>
    <lineage>
        <taxon>Bacteria</taxon>
        <taxon>Pseudomonadati</taxon>
        <taxon>Pseudomonadota</taxon>
        <taxon>Gammaproteobacteria</taxon>
        <taxon>Alteromonadales</taxon>
        <taxon>Colwelliaceae</taxon>
        <taxon>Colwellia</taxon>
    </lineage>
</organism>
<feature type="transmembrane region" description="Helical" evidence="1">
    <location>
        <begin position="12"/>
        <end position="31"/>
    </location>
</feature>
<keyword evidence="1" id="KW-0812">Transmembrane</keyword>
<sequence>MRKLSVIKENISLKNPFFMAGILAVIIIGYWCETKKYPIKKALTTIITGKENHAS</sequence>
<name>A0ABQ0MT30_9GAMM</name>
<reference evidence="2 3" key="1">
    <citation type="submission" date="2017-06" db="EMBL/GenBank/DDBJ databases">
        <title>Whole Genome Sequences of Colwellia marinimaniae MTCD1.</title>
        <authorList>
            <person name="Kusumoto H."/>
            <person name="Inoue M."/>
            <person name="Tanikawa K."/>
            <person name="Maeji H."/>
            <person name="Cameron J.H."/>
            <person name="Bartlett D.H."/>
        </authorList>
    </citation>
    <scope>NUCLEOTIDE SEQUENCE [LARGE SCALE GENOMIC DNA]</scope>
    <source>
        <strain evidence="2 3">MTCD1</strain>
    </source>
</reference>
<comment type="caution">
    <text evidence="2">The sequence shown here is derived from an EMBL/GenBank/DDBJ whole genome shotgun (WGS) entry which is preliminary data.</text>
</comment>
<accession>A0ABQ0MT30</accession>
<dbReference type="EMBL" id="BDQM01000006">
    <property type="protein sequence ID" value="GAW95532.1"/>
    <property type="molecule type" value="Genomic_DNA"/>
</dbReference>
<evidence type="ECO:0000256" key="1">
    <source>
        <dbReference type="SAM" id="Phobius"/>
    </source>
</evidence>
<gene>
    <name evidence="2" type="ORF">MTCD1_01135</name>
</gene>
<protein>
    <submittedName>
        <fullName evidence="2">Uncharacterized protein</fullName>
    </submittedName>
</protein>
<dbReference type="RefSeq" id="WP_157447823.1">
    <property type="nucleotide sequence ID" value="NZ_BDQM01000006.1"/>
</dbReference>